<evidence type="ECO:0000259" key="2">
    <source>
        <dbReference type="Pfam" id="PF13023"/>
    </source>
</evidence>
<protein>
    <recommendedName>
        <fullName evidence="2">HD domain-containing protein</fullName>
    </recommendedName>
</protein>
<dbReference type="EMBL" id="JAUKUD010000006">
    <property type="protein sequence ID" value="KAK0740113.1"/>
    <property type="molecule type" value="Genomic_DNA"/>
</dbReference>
<dbReference type="Gene3D" id="3.40.50.300">
    <property type="entry name" value="P-loop containing nucleotide triphosphate hydrolases"/>
    <property type="match status" value="1"/>
</dbReference>
<proteinExistence type="predicted"/>
<dbReference type="AlphaFoldDB" id="A0AA40BTP0"/>
<dbReference type="Pfam" id="PF00406">
    <property type="entry name" value="ADK"/>
    <property type="match status" value="1"/>
</dbReference>
<feature type="compositionally biased region" description="Acidic residues" evidence="1">
    <location>
        <begin position="449"/>
        <end position="461"/>
    </location>
</feature>
<reference evidence="3" key="1">
    <citation type="submission" date="2023-06" db="EMBL/GenBank/DDBJ databases">
        <title>Genome-scale phylogeny and comparative genomics of the fungal order Sordariales.</title>
        <authorList>
            <consortium name="Lawrence Berkeley National Laboratory"/>
            <person name="Hensen N."/>
            <person name="Bonometti L."/>
            <person name="Westerberg I."/>
            <person name="Brannstrom I.O."/>
            <person name="Guillou S."/>
            <person name="Cros-Aarteil S."/>
            <person name="Calhoun S."/>
            <person name="Haridas S."/>
            <person name="Kuo A."/>
            <person name="Mondo S."/>
            <person name="Pangilinan J."/>
            <person name="Riley R."/>
            <person name="LaButti K."/>
            <person name="Andreopoulos B."/>
            <person name="Lipzen A."/>
            <person name="Chen C."/>
            <person name="Yanf M."/>
            <person name="Daum C."/>
            <person name="Ng V."/>
            <person name="Clum A."/>
            <person name="Steindorff A."/>
            <person name="Ohm R."/>
            <person name="Martin F."/>
            <person name="Silar P."/>
            <person name="Natvig D."/>
            <person name="Lalanne C."/>
            <person name="Gautier V."/>
            <person name="Ament-velasquez S.L."/>
            <person name="Kruys A."/>
            <person name="Hutchinson M.I."/>
            <person name="Powell A.J."/>
            <person name="Barry K."/>
            <person name="Miller A.N."/>
            <person name="Grigoriev I.V."/>
            <person name="Debuchy R."/>
            <person name="Gladieux P."/>
            <person name="Thoren M.H."/>
            <person name="Johannesson H."/>
        </authorList>
    </citation>
    <scope>NUCLEOTIDE SEQUENCE</scope>
    <source>
        <strain evidence="3">SMH3187-1</strain>
    </source>
</reference>
<evidence type="ECO:0000313" key="3">
    <source>
        <dbReference type="EMBL" id="KAK0740113.1"/>
    </source>
</evidence>
<name>A0AA40BTP0_9PEZI</name>
<dbReference type="Proteomes" id="UP001172155">
    <property type="component" value="Unassembled WGS sequence"/>
</dbReference>
<dbReference type="SUPFAM" id="SSF52540">
    <property type="entry name" value="P-loop containing nucleoside triphosphate hydrolases"/>
    <property type="match status" value="1"/>
</dbReference>
<evidence type="ECO:0000313" key="4">
    <source>
        <dbReference type="Proteomes" id="UP001172155"/>
    </source>
</evidence>
<comment type="caution">
    <text evidence="3">The sequence shown here is derived from an EMBL/GenBank/DDBJ whole genome shotgun (WGS) entry which is preliminary data.</text>
</comment>
<dbReference type="InterPro" id="IPR027417">
    <property type="entry name" value="P-loop_NTPase"/>
</dbReference>
<keyword evidence="4" id="KW-1185">Reference proteome</keyword>
<dbReference type="Pfam" id="PF13023">
    <property type="entry name" value="HD_3"/>
    <property type="match status" value="1"/>
</dbReference>
<accession>A0AA40BTP0</accession>
<dbReference type="SUPFAM" id="SSF109604">
    <property type="entry name" value="HD-domain/PDEase-like"/>
    <property type="match status" value="1"/>
</dbReference>
<organism evidence="3 4">
    <name type="scientific">Schizothecium vesticola</name>
    <dbReference type="NCBI Taxonomy" id="314040"/>
    <lineage>
        <taxon>Eukaryota</taxon>
        <taxon>Fungi</taxon>
        <taxon>Dikarya</taxon>
        <taxon>Ascomycota</taxon>
        <taxon>Pezizomycotina</taxon>
        <taxon>Sordariomycetes</taxon>
        <taxon>Sordariomycetidae</taxon>
        <taxon>Sordariales</taxon>
        <taxon>Schizotheciaceae</taxon>
        <taxon>Schizothecium</taxon>
    </lineage>
</organism>
<feature type="region of interest" description="Disordered" evidence="1">
    <location>
        <begin position="416"/>
        <end position="515"/>
    </location>
</feature>
<evidence type="ECO:0000256" key="1">
    <source>
        <dbReference type="SAM" id="MobiDB-lite"/>
    </source>
</evidence>
<dbReference type="InterPro" id="IPR006674">
    <property type="entry name" value="HD_domain"/>
</dbReference>
<dbReference type="Gene3D" id="1.10.3210.10">
    <property type="entry name" value="Hypothetical protein af1432"/>
    <property type="match status" value="1"/>
</dbReference>
<gene>
    <name evidence="3" type="ORF">B0T18DRAFT_470637</name>
</gene>
<sequence length="515" mass="56568">MSRFADRIAALWNEYEEQETAVSQVVHQVDKLQALAQAYLYLRRYPSLTQLADFRNLRAKLQDPWIYEQAARHFGFGHLSVGDLLRREKDRLGSLYRDFIDKSFREHVPVPPSLVMKLLRGELSKLDADGKIQGLILDGFPLSQLHGYTLQELTHLGDVLRPASIRFAASRATMAVCSMGSSCRSSWQIYDSKMRSSWCCKTRGAGTVLTSGLSGLATGKPTEACQYLVRSRLVAHRRRAAYSSGECSDGRMEIAAELLVLGPPARVQAEGQGLFGPPAGFALGLYFGLVVVAPSHLMAPLRGRGPKAVGRTAETIRPVFITPLLIRRASVFLGLIGHPASRGAADVFDTASSARLQASASGQHAYIVRVNVTVLAFAKEVTQRTKGSANPWEVEQEVAAGESVFTSRLGKRRLTKKVEEMDKTDETEKMPAGKSANSRRSKRRKPSTEADEKEEEEEVVDVPEPQSKRRNMSTRRAGMYGGTVGWAPKWSAVPFDPGIDGDDPVPKNAGQGPSQ</sequence>
<feature type="compositionally biased region" description="Basic and acidic residues" evidence="1">
    <location>
        <begin position="416"/>
        <end position="431"/>
    </location>
</feature>
<feature type="domain" description="HD" evidence="2">
    <location>
        <begin position="5"/>
        <end position="47"/>
    </location>
</feature>